<reference evidence="1" key="1">
    <citation type="journal article" date="2020" name="Nature">
        <title>Giant virus diversity and host interactions through global metagenomics.</title>
        <authorList>
            <person name="Schulz F."/>
            <person name="Roux S."/>
            <person name="Paez-Espino D."/>
            <person name="Jungbluth S."/>
            <person name="Walsh D.A."/>
            <person name="Denef V.J."/>
            <person name="McMahon K.D."/>
            <person name="Konstantinidis K.T."/>
            <person name="Eloe-Fadrosh E.A."/>
            <person name="Kyrpides N.C."/>
            <person name="Woyke T."/>
        </authorList>
    </citation>
    <scope>NUCLEOTIDE SEQUENCE</scope>
    <source>
        <strain evidence="1">GVMAG-S-3300012000-57</strain>
    </source>
</reference>
<evidence type="ECO:0000313" key="1">
    <source>
        <dbReference type="EMBL" id="QHU17218.1"/>
    </source>
</evidence>
<dbReference type="EMBL" id="MN740899">
    <property type="protein sequence ID" value="QHU17218.1"/>
    <property type="molecule type" value="Genomic_DNA"/>
</dbReference>
<dbReference type="AlphaFoldDB" id="A0A6C0KLK8"/>
<organism evidence="1">
    <name type="scientific">viral metagenome</name>
    <dbReference type="NCBI Taxonomy" id="1070528"/>
    <lineage>
        <taxon>unclassified sequences</taxon>
        <taxon>metagenomes</taxon>
        <taxon>organismal metagenomes</taxon>
    </lineage>
</organism>
<protein>
    <submittedName>
        <fullName evidence="1">Uncharacterized protein</fullName>
    </submittedName>
</protein>
<proteinExistence type="predicted"/>
<accession>A0A6C0KLK8</accession>
<name>A0A6C0KLK8_9ZZZZ</name>
<sequence>MNSDYEGYRSITGNTISGNTASSGLHYDPNSYDTQYHQEYSKPDDALVKGNIVYYQPGSFRYGPTSYVPYYEDSVYLSRSANTVVNAPSYVSSAADAGFCNYYKSDPDQLEAKCNAVGPANCASTTCCVLLGGQKCVAGNENGPTMKANYSDFLVLNKDFYYYQGKCYGNCPPP</sequence>